<protein>
    <submittedName>
        <fullName evidence="2">Zinc chelation protein SecC</fullName>
    </submittedName>
</protein>
<reference evidence="2 3" key="1">
    <citation type="submission" date="2016-06" db="EMBL/GenBank/DDBJ databases">
        <title>The sequenced genome of the ice-adhering bacterium Marinomonas primoryensis, from Antarctica.</title>
        <authorList>
            <person name="Graham L."/>
            <person name="Vance T.D.R."/>
            <person name="Davies P.L."/>
        </authorList>
    </citation>
    <scope>NUCLEOTIDE SEQUENCE [LARGE SCALE GENOMIC DNA]</scope>
    <source>
        <strain evidence="2 3">AceL</strain>
    </source>
</reference>
<name>A0A2Z4PTP1_9GAMM</name>
<dbReference type="SUPFAM" id="SSF54427">
    <property type="entry name" value="NTF2-like"/>
    <property type="match status" value="1"/>
</dbReference>
<feature type="domain" description="YchJ-like middle NTF2-like" evidence="1">
    <location>
        <begin position="31"/>
        <end position="130"/>
    </location>
</feature>
<dbReference type="EMBL" id="CP016181">
    <property type="protein sequence ID" value="AWY00961.1"/>
    <property type="molecule type" value="Genomic_DNA"/>
</dbReference>
<dbReference type="OrthoDB" id="21421at2"/>
<proteinExistence type="predicted"/>
<organism evidence="2 3">
    <name type="scientific">Marinomonas primoryensis</name>
    <dbReference type="NCBI Taxonomy" id="178399"/>
    <lineage>
        <taxon>Bacteria</taxon>
        <taxon>Pseudomonadati</taxon>
        <taxon>Pseudomonadota</taxon>
        <taxon>Gammaproteobacteria</taxon>
        <taxon>Oceanospirillales</taxon>
        <taxon>Oceanospirillaceae</taxon>
        <taxon>Marinomonas</taxon>
    </lineage>
</organism>
<dbReference type="Gene3D" id="3.10.450.50">
    <property type="match status" value="1"/>
</dbReference>
<dbReference type="Pfam" id="PF17775">
    <property type="entry name" value="YchJ_M-like"/>
    <property type="match status" value="1"/>
</dbReference>
<dbReference type="InterPro" id="IPR032710">
    <property type="entry name" value="NTF2-like_dom_sf"/>
</dbReference>
<accession>A0A2Z4PTP1</accession>
<evidence type="ECO:0000313" key="2">
    <source>
        <dbReference type="EMBL" id="AWY00961.1"/>
    </source>
</evidence>
<dbReference type="SUPFAM" id="SSF103642">
    <property type="entry name" value="Sec-C motif"/>
    <property type="match status" value="1"/>
</dbReference>
<evidence type="ECO:0000313" key="3">
    <source>
        <dbReference type="Proteomes" id="UP000249898"/>
    </source>
</evidence>
<evidence type="ECO:0000259" key="1">
    <source>
        <dbReference type="Pfam" id="PF17775"/>
    </source>
</evidence>
<dbReference type="Proteomes" id="UP000249898">
    <property type="component" value="Chromosome"/>
</dbReference>
<dbReference type="RefSeq" id="WP_112139058.1">
    <property type="nucleotide sequence ID" value="NZ_CP016181.1"/>
</dbReference>
<dbReference type="PANTHER" id="PTHR33747:SF1">
    <property type="entry name" value="ADENYLATE CYCLASE-ASSOCIATED CAP C-TERMINAL DOMAIN-CONTAINING PROTEIN"/>
    <property type="match status" value="1"/>
</dbReference>
<dbReference type="InterPro" id="IPR048469">
    <property type="entry name" value="YchJ-like_M"/>
</dbReference>
<dbReference type="PANTHER" id="PTHR33747">
    <property type="entry name" value="UPF0225 PROTEIN SCO1677"/>
    <property type="match status" value="1"/>
</dbReference>
<dbReference type="Pfam" id="PF02810">
    <property type="entry name" value="SEC-C"/>
    <property type="match status" value="1"/>
</dbReference>
<dbReference type="InterPro" id="IPR004027">
    <property type="entry name" value="SEC_C_motif"/>
</dbReference>
<gene>
    <name evidence="2" type="ORF">A8139_13980</name>
</gene>
<dbReference type="AlphaFoldDB" id="A0A2Z4PTP1"/>
<sequence length="169" mass="18713">MPVPVNCPCGTGSPYEMCCGMYHNNPGTAPTAEILMRSRYTAFAIGDFDYIAVTQKIKDTPDQSSADIKDSNENTQWIKLEINETEEGLEKDKAGVVAFSAHFKEGKHIGRLSERSIFKKVKGQWLYISGEHEVQKNTPLINSEAMKTGRNDPCLCGSGKKFKKCCAVN</sequence>